<dbReference type="SUPFAM" id="SSF57716">
    <property type="entry name" value="Glucocorticoid receptor-like (DNA-binding domain)"/>
    <property type="match status" value="1"/>
</dbReference>
<gene>
    <name evidence="6" type="ORF">RN001_005950</name>
</gene>
<keyword evidence="1" id="KW-0479">Metal-binding</keyword>
<evidence type="ECO:0000256" key="4">
    <source>
        <dbReference type="ARBA" id="ARBA00023125"/>
    </source>
</evidence>
<keyword evidence="7" id="KW-1185">Reference proteome</keyword>
<protein>
    <recommendedName>
        <fullName evidence="5">THAP-type domain-containing protein</fullName>
    </recommendedName>
</protein>
<evidence type="ECO:0000259" key="5">
    <source>
        <dbReference type="Pfam" id="PF05485"/>
    </source>
</evidence>
<dbReference type="AlphaFoldDB" id="A0AAN7SAY0"/>
<evidence type="ECO:0000313" key="6">
    <source>
        <dbReference type="EMBL" id="KAK4882631.1"/>
    </source>
</evidence>
<organism evidence="6 7">
    <name type="scientific">Aquatica leii</name>
    <dbReference type="NCBI Taxonomy" id="1421715"/>
    <lineage>
        <taxon>Eukaryota</taxon>
        <taxon>Metazoa</taxon>
        <taxon>Ecdysozoa</taxon>
        <taxon>Arthropoda</taxon>
        <taxon>Hexapoda</taxon>
        <taxon>Insecta</taxon>
        <taxon>Pterygota</taxon>
        <taxon>Neoptera</taxon>
        <taxon>Endopterygota</taxon>
        <taxon>Coleoptera</taxon>
        <taxon>Polyphaga</taxon>
        <taxon>Elateriformia</taxon>
        <taxon>Elateroidea</taxon>
        <taxon>Lampyridae</taxon>
        <taxon>Luciolinae</taxon>
        <taxon>Aquatica</taxon>
    </lineage>
</organism>
<dbReference type="GO" id="GO:0003677">
    <property type="term" value="F:DNA binding"/>
    <property type="evidence" value="ECO:0007669"/>
    <property type="project" value="UniProtKB-KW"/>
</dbReference>
<comment type="caution">
    <text evidence="6">The sequence shown here is derived from an EMBL/GenBank/DDBJ whole genome shotgun (WGS) entry which is preliminary data.</text>
</comment>
<evidence type="ECO:0000256" key="1">
    <source>
        <dbReference type="ARBA" id="ARBA00022723"/>
    </source>
</evidence>
<sequence>MSQRLSKSNCCVVNCHNSYVNTDATVKFYSFSGLPHEPERREKWINSIQRCMICSQHFIGNLKLNDPRSASYNPTDLNFAFYCDFSKDDNNVGCQANIVQRIVQASNKKAGNSDKVRCFRFHGHSTVKTDEDF</sequence>
<evidence type="ECO:0000313" key="7">
    <source>
        <dbReference type="Proteomes" id="UP001353858"/>
    </source>
</evidence>
<dbReference type="GO" id="GO:0008270">
    <property type="term" value="F:zinc ion binding"/>
    <property type="evidence" value="ECO:0007669"/>
    <property type="project" value="UniProtKB-KW"/>
</dbReference>
<keyword evidence="4" id="KW-0238">DNA-binding</keyword>
<dbReference type="EMBL" id="JARPUR010000002">
    <property type="protein sequence ID" value="KAK4882631.1"/>
    <property type="molecule type" value="Genomic_DNA"/>
</dbReference>
<evidence type="ECO:0000256" key="3">
    <source>
        <dbReference type="ARBA" id="ARBA00022833"/>
    </source>
</evidence>
<proteinExistence type="predicted"/>
<dbReference type="Proteomes" id="UP001353858">
    <property type="component" value="Unassembled WGS sequence"/>
</dbReference>
<reference evidence="7" key="1">
    <citation type="submission" date="2023-01" db="EMBL/GenBank/DDBJ databases">
        <title>Key to firefly adult light organ development and bioluminescence: homeobox transcription factors regulate luciferase expression and transportation to peroxisome.</title>
        <authorList>
            <person name="Fu X."/>
        </authorList>
    </citation>
    <scope>NUCLEOTIDE SEQUENCE [LARGE SCALE GENOMIC DNA]</scope>
</reference>
<accession>A0AAN7SAY0</accession>
<dbReference type="Pfam" id="PF05485">
    <property type="entry name" value="THAP"/>
    <property type="match status" value="1"/>
</dbReference>
<keyword evidence="3" id="KW-0862">Zinc</keyword>
<dbReference type="InterPro" id="IPR006612">
    <property type="entry name" value="THAP_Znf"/>
</dbReference>
<feature type="domain" description="THAP-type" evidence="5">
    <location>
        <begin position="10"/>
        <end position="60"/>
    </location>
</feature>
<keyword evidence="2" id="KW-0863">Zinc-finger</keyword>
<name>A0AAN7SAY0_9COLE</name>
<evidence type="ECO:0000256" key="2">
    <source>
        <dbReference type="ARBA" id="ARBA00022771"/>
    </source>
</evidence>